<name>R0J219_EXST2</name>
<organism evidence="1 2">
    <name type="scientific">Exserohilum turcicum (strain 28A)</name>
    <name type="common">Northern leaf blight fungus</name>
    <name type="synonym">Setosphaeria turcica</name>
    <dbReference type="NCBI Taxonomy" id="671987"/>
    <lineage>
        <taxon>Eukaryota</taxon>
        <taxon>Fungi</taxon>
        <taxon>Dikarya</taxon>
        <taxon>Ascomycota</taxon>
        <taxon>Pezizomycotina</taxon>
        <taxon>Dothideomycetes</taxon>
        <taxon>Pleosporomycetidae</taxon>
        <taxon>Pleosporales</taxon>
        <taxon>Pleosporineae</taxon>
        <taxon>Pleosporaceae</taxon>
        <taxon>Exserohilum</taxon>
    </lineage>
</organism>
<protein>
    <submittedName>
        <fullName evidence="1">Uncharacterized protein</fullName>
    </submittedName>
</protein>
<dbReference type="AlphaFoldDB" id="R0J219"/>
<dbReference type="Proteomes" id="UP000016935">
    <property type="component" value="Unassembled WGS sequence"/>
</dbReference>
<gene>
    <name evidence="1" type="ORF">SETTUDRAFT_101698</name>
</gene>
<dbReference type="EMBL" id="KB908482">
    <property type="protein sequence ID" value="EOA90811.1"/>
    <property type="molecule type" value="Genomic_DNA"/>
</dbReference>
<dbReference type="RefSeq" id="XP_008021546.1">
    <property type="nucleotide sequence ID" value="XM_008023355.1"/>
</dbReference>
<dbReference type="OrthoDB" id="5232980at2759"/>
<proteinExistence type="predicted"/>
<evidence type="ECO:0000313" key="2">
    <source>
        <dbReference type="Proteomes" id="UP000016935"/>
    </source>
</evidence>
<keyword evidence="2" id="KW-1185">Reference proteome</keyword>
<evidence type="ECO:0000313" key="1">
    <source>
        <dbReference type="EMBL" id="EOA90811.1"/>
    </source>
</evidence>
<dbReference type="GeneID" id="19394876"/>
<dbReference type="STRING" id="671987.R0J219"/>
<dbReference type="HOGENOM" id="CLU_1723456_0_0_1"/>
<reference evidence="1 2" key="2">
    <citation type="journal article" date="2013" name="PLoS Genet.">
        <title>Comparative genome structure, secondary metabolite, and effector coding capacity across Cochliobolus pathogens.</title>
        <authorList>
            <person name="Condon B.J."/>
            <person name="Leng Y."/>
            <person name="Wu D."/>
            <person name="Bushley K.E."/>
            <person name="Ohm R.A."/>
            <person name="Otillar R."/>
            <person name="Martin J."/>
            <person name="Schackwitz W."/>
            <person name="Grimwood J."/>
            <person name="MohdZainudin N."/>
            <person name="Xue C."/>
            <person name="Wang R."/>
            <person name="Manning V.A."/>
            <person name="Dhillon B."/>
            <person name="Tu Z.J."/>
            <person name="Steffenson B.J."/>
            <person name="Salamov A."/>
            <person name="Sun H."/>
            <person name="Lowry S."/>
            <person name="LaButti K."/>
            <person name="Han J."/>
            <person name="Copeland A."/>
            <person name="Lindquist E."/>
            <person name="Barry K."/>
            <person name="Schmutz J."/>
            <person name="Baker S.E."/>
            <person name="Ciuffetti L.M."/>
            <person name="Grigoriev I.V."/>
            <person name="Zhong S."/>
            <person name="Turgeon B.G."/>
        </authorList>
    </citation>
    <scope>NUCLEOTIDE SEQUENCE [LARGE SCALE GENOMIC DNA]</scope>
    <source>
        <strain evidence="2">28A</strain>
    </source>
</reference>
<sequence>MGPLMNTDDPLCPKEKKSKQQWSKYVKGASVIFAWYIAKGEKVTVLSPPPPQRFNPSGMTTYQAIEEPILKWAIAGGANLRIEMVHPTVKGAEDFAYEVWPVNQTATWVAAFGLKNLQKRPWRSTKMDPLHVAIKKAIEPSKALSIGTRLVY</sequence>
<accession>R0J219</accession>
<dbReference type="eggNOG" id="ENOG502SQ5K">
    <property type="taxonomic scope" value="Eukaryota"/>
</dbReference>
<reference evidence="1 2" key="1">
    <citation type="journal article" date="2012" name="PLoS Pathog.">
        <title>Diverse lifestyles and strategies of plant pathogenesis encoded in the genomes of eighteen Dothideomycetes fungi.</title>
        <authorList>
            <person name="Ohm R.A."/>
            <person name="Feau N."/>
            <person name="Henrissat B."/>
            <person name="Schoch C.L."/>
            <person name="Horwitz B.A."/>
            <person name="Barry K.W."/>
            <person name="Condon B.J."/>
            <person name="Copeland A.C."/>
            <person name="Dhillon B."/>
            <person name="Glaser F."/>
            <person name="Hesse C.N."/>
            <person name="Kosti I."/>
            <person name="LaButti K."/>
            <person name="Lindquist E.A."/>
            <person name="Lucas S."/>
            <person name="Salamov A.A."/>
            <person name="Bradshaw R.E."/>
            <person name="Ciuffetti L."/>
            <person name="Hamelin R.C."/>
            <person name="Kema G.H.J."/>
            <person name="Lawrence C."/>
            <person name="Scott J.A."/>
            <person name="Spatafora J.W."/>
            <person name="Turgeon B.G."/>
            <person name="de Wit P.J.G.M."/>
            <person name="Zhong S."/>
            <person name="Goodwin S.B."/>
            <person name="Grigoriev I.V."/>
        </authorList>
    </citation>
    <scope>NUCLEOTIDE SEQUENCE [LARGE SCALE GENOMIC DNA]</scope>
    <source>
        <strain evidence="2">28A</strain>
    </source>
</reference>